<dbReference type="AlphaFoldDB" id="A0A7Y9UMT8"/>
<evidence type="ECO:0000256" key="1">
    <source>
        <dbReference type="SAM" id="MobiDB-lite"/>
    </source>
</evidence>
<accession>A0A7Y9UMT8</accession>
<dbReference type="Proteomes" id="UP000540656">
    <property type="component" value="Unassembled WGS sequence"/>
</dbReference>
<name>A0A7Y9UMT8_9ACTN</name>
<proteinExistence type="predicted"/>
<dbReference type="InterPro" id="IPR011335">
    <property type="entry name" value="Restrct_endonuc-II-like"/>
</dbReference>
<dbReference type="RefSeq" id="WP_179501072.1">
    <property type="nucleotide sequence ID" value="NZ_JACCAA010000001.1"/>
</dbReference>
<organism evidence="2 3">
    <name type="scientific">Nocardioides daedukensis</name>
    <dbReference type="NCBI Taxonomy" id="634462"/>
    <lineage>
        <taxon>Bacteria</taxon>
        <taxon>Bacillati</taxon>
        <taxon>Actinomycetota</taxon>
        <taxon>Actinomycetes</taxon>
        <taxon>Propionibacteriales</taxon>
        <taxon>Nocardioidaceae</taxon>
        <taxon>Nocardioides</taxon>
    </lineage>
</organism>
<gene>
    <name evidence="2" type="ORF">BJ980_000776</name>
</gene>
<keyword evidence="3" id="KW-1185">Reference proteome</keyword>
<reference evidence="2 3" key="1">
    <citation type="submission" date="2020-07" db="EMBL/GenBank/DDBJ databases">
        <title>Sequencing the genomes of 1000 actinobacteria strains.</title>
        <authorList>
            <person name="Klenk H.-P."/>
        </authorList>
    </citation>
    <scope>NUCLEOTIDE SEQUENCE [LARGE SCALE GENOMIC DNA]</scope>
    <source>
        <strain evidence="2 3">DSM 23819</strain>
    </source>
</reference>
<dbReference type="EMBL" id="JACCAA010000001">
    <property type="protein sequence ID" value="NYG57853.1"/>
    <property type="molecule type" value="Genomic_DNA"/>
</dbReference>
<comment type="caution">
    <text evidence="2">The sequence shown here is derived from an EMBL/GenBank/DDBJ whole genome shotgun (WGS) entry which is preliminary data.</text>
</comment>
<sequence>MPDTTVIEGTSDQPVDPGTGRTFGEVVPTRSRADSKIEAQVRAFLAEAGYPVPPRRVGVLCHHTDPKWPFLTLTPDVVLADLRLAIEVDPCGPAPSHRGSSHRGGEGKDRLRNELLAAVGWTVLRLRLDARKGDHIGDRDVVVESSGFTRAAQSALVEAIEEFKEQRPGRVRIVPKGKSPRAAQRRSHIADIGPDRYSDDTYWFTWYPRLDSPERHRLRLAVGGRYLYCAAGRGSLFVDEVGLHKVARDDWKARLTAYLAGKTPADLRGATKWPWGDNLLIPHDPVDVLAAEIVAASDHEKQTIDRIDFWFTVSGDHIAKWSSEALLRADETPVVHVHTAALGAGYRIVDVTLDHGYLGPYQRIAVSRATGEG</sequence>
<evidence type="ECO:0000313" key="2">
    <source>
        <dbReference type="EMBL" id="NYG57853.1"/>
    </source>
</evidence>
<dbReference type="SUPFAM" id="SSF52980">
    <property type="entry name" value="Restriction endonuclease-like"/>
    <property type="match status" value="1"/>
</dbReference>
<evidence type="ECO:0000313" key="3">
    <source>
        <dbReference type="Proteomes" id="UP000540656"/>
    </source>
</evidence>
<protein>
    <submittedName>
        <fullName evidence="2">Uncharacterized protein</fullName>
    </submittedName>
</protein>
<feature type="region of interest" description="Disordered" evidence="1">
    <location>
        <begin position="1"/>
        <end position="22"/>
    </location>
</feature>